<evidence type="ECO:0000256" key="1">
    <source>
        <dbReference type="ARBA" id="ARBA00000085"/>
    </source>
</evidence>
<feature type="transmembrane region" description="Helical" evidence="9">
    <location>
        <begin position="160"/>
        <end position="183"/>
    </location>
</feature>
<dbReference type="GO" id="GO:0005524">
    <property type="term" value="F:ATP binding"/>
    <property type="evidence" value="ECO:0007669"/>
    <property type="project" value="UniProtKB-KW"/>
</dbReference>
<proteinExistence type="predicted"/>
<protein>
    <recommendedName>
        <fullName evidence="2">histidine kinase</fullName>
        <ecNumber evidence="2">2.7.13.3</ecNumber>
    </recommendedName>
</protein>
<feature type="domain" description="Histidine kinase/HSP90-like ATPase" evidence="10">
    <location>
        <begin position="481"/>
        <end position="569"/>
    </location>
</feature>
<evidence type="ECO:0000313" key="12">
    <source>
        <dbReference type="Proteomes" id="UP000568380"/>
    </source>
</evidence>
<comment type="caution">
    <text evidence="11">The sequence shown here is derived from an EMBL/GenBank/DDBJ whole genome shotgun (WGS) entry which is preliminary data.</text>
</comment>
<evidence type="ECO:0000256" key="8">
    <source>
        <dbReference type="ARBA" id="ARBA00023012"/>
    </source>
</evidence>
<keyword evidence="5" id="KW-0547">Nucleotide-binding</keyword>
<evidence type="ECO:0000256" key="7">
    <source>
        <dbReference type="ARBA" id="ARBA00022840"/>
    </source>
</evidence>
<name>A0A7W8EES8_9ACTN</name>
<evidence type="ECO:0000313" key="11">
    <source>
        <dbReference type="EMBL" id="MBB5076601.1"/>
    </source>
</evidence>
<dbReference type="EC" id="2.7.13.3" evidence="2"/>
<evidence type="ECO:0000256" key="5">
    <source>
        <dbReference type="ARBA" id="ARBA00022741"/>
    </source>
</evidence>
<organism evidence="11 12">
    <name type="scientific">Nonomuraea endophytica</name>
    <dbReference type="NCBI Taxonomy" id="714136"/>
    <lineage>
        <taxon>Bacteria</taxon>
        <taxon>Bacillati</taxon>
        <taxon>Actinomycetota</taxon>
        <taxon>Actinomycetes</taxon>
        <taxon>Streptosporangiales</taxon>
        <taxon>Streptosporangiaceae</taxon>
        <taxon>Nonomuraea</taxon>
    </lineage>
</organism>
<dbReference type="GO" id="GO:0016020">
    <property type="term" value="C:membrane"/>
    <property type="evidence" value="ECO:0007669"/>
    <property type="project" value="InterPro"/>
</dbReference>
<comment type="catalytic activity">
    <reaction evidence="1">
        <text>ATP + protein L-histidine = ADP + protein N-phospho-L-histidine.</text>
        <dbReference type="EC" id="2.7.13.3"/>
    </reaction>
</comment>
<dbReference type="EMBL" id="JACHIN010000002">
    <property type="protein sequence ID" value="MBB5076601.1"/>
    <property type="molecule type" value="Genomic_DNA"/>
</dbReference>
<feature type="transmembrane region" description="Helical" evidence="9">
    <location>
        <begin position="29"/>
        <end position="48"/>
    </location>
</feature>
<keyword evidence="9" id="KW-0812">Transmembrane</keyword>
<dbReference type="Pfam" id="PF02518">
    <property type="entry name" value="HATPase_c"/>
    <property type="match status" value="1"/>
</dbReference>
<dbReference type="GO" id="GO:0000155">
    <property type="term" value="F:phosphorelay sensor kinase activity"/>
    <property type="evidence" value="ECO:0007669"/>
    <property type="project" value="InterPro"/>
</dbReference>
<dbReference type="Proteomes" id="UP000568380">
    <property type="component" value="Unassembled WGS sequence"/>
</dbReference>
<feature type="transmembrane region" description="Helical" evidence="9">
    <location>
        <begin position="119"/>
        <end position="140"/>
    </location>
</feature>
<dbReference type="PANTHER" id="PTHR24421:SF10">
    <property type="entry name" value="NITRATE_NITRITE SENSOR PROTEIN NARQ"/>
    <property type="match status" value="1"/>
</dbReference>
<keyword evidence="7" id="KW-0067">ATP-binding</keyword>
<dbReference type="InterPro" id="IPR050482">
    <property type="entry name" value="Sensor_HK_TwoCompSys"/>
</dbReference>
<gene>
    <name evidence="11" type="ORF">HNR40_002065</name>
</gene>
<dbReference type="InterPro" id="IPR036890">
    <property type="entry name" value="HATPase_C_sf"/>
</dbReference>
<dbReference type="RefSeq" id="WP_184960066.1">
    <property type="nucleotide sequence ID" value="NZ_JACHIN010000002.1"/>
</dbReference>
<feature type="transmembrane region" description="Helical" evidence="9">
    <location>
        <begin position="195"/>
        <end position="217"/>
    </location>
</feature>
<evidence type="ECO:0000259" key="10">
    <source>
        <dbReference type="SMART" id="SM00387"/>
    </source>
</evidence>
<evidence type="ECO:0000256" key="4">
    <source>
        <dbReference type="ARBA" id="ARBA00022679"/>
    </source>
</evidence>
<dbReference type="SMART" id="SM00387">
    <property type="entry name" value="HATPase_c"/>
    <property type="match status" value="1"/>
</dbReference>
<keyword evidence="9" id="KW-1133">Transmembrane helix</keyword>
<dbReference type="PANTHER" id="PTHR24421">
    <property type="entry name" value="NITRATE/NITRITE SENSOR PROTEIN NARX-RELATED"/>
    <property type="match status" value="1"/>
</dbReference>
<keyword evidence="4" id="KW-0808">Transferase</keyword>
<keyword evidence="3" id="KW-0597">Phosphoprotein</keyword>
<dbReference type="Gene3D" id="1.20.5.1930">
    <property type="match status" value="1"/>
</dbReference>
<feature type="transmembrane region" description="Helical" evidence="9">
    <location>
        <begin position="55"/>
        <end position="76"/>
    </location>
</feature>
<evidence type="ECO:0000256" key="9">
    <source>
        <dbReference type="SAM" id="Phobius"/>
    </source>
</evidence>
<dbReference type="CDD" id="cd16917">
    <property type="entry name" value="HATPase_UhpB-NarQ-NarX-like"/>
    <property type="match status" value="1"/>
</dbReference>
<evidence type="ECO:0000256" key="6">
    <source>
        <dbReference type="ARBA" id="ARBA00022777"/>
    </source>
</evidence>
<keyword evidence="9" id="KW-0472">Membrane</keyword>
<sequence>MRAFASALAVLSGVSLIIGSMMDGNGVDQWLFMLIGLLTPVLGWLITLRRPEIPYGWLLLATACSLGVGTLGSALARHAGADFLGNGFTAAFAVFYGLVWVFLPLLFPDGRLPSRRWRPVAWIAGVAIALHAVATTQSSLDPFKQGPPVMTGPADLVASMVSGLAQMVVYTMAIVVLFGLVVRWRRAGAQERPQYLWMICGSALGVIGFAVVLFYLLADHLAIVGIGTMTVVAAVPGAIGVALVRHRLLDIRLGIRGSRLSLVFDMRPTVSELLSELSPELQDAEPGEQLAGLARAVREGLDVRWAEVSLTGGPRFTAGERQGEATVRERVAGGLGELAVGEKNQGRFTAEDRRLLHAFAVPVGLAIRSAALAGRLVNAQEAERRRLERNIHDGVQQQLVALIAGLELARASGGAPEMLPPLREQARQTLDDLRELAAGIHPSVLAQGGLVEAVESRCARLPVPTTVLADPDLRAARFADEIEGALYFTVSEALANALKHAAAGKIEVRLSHHDGRLRASVRDDGRGFEPSATALGALADRLSALGGGLEVSSTIGEGTTVSAWVPAHG</sequence>
<feature type="transmembrane region" description="Helical" evidence="9">
    <location>
        <begin position="88"/>
        <end position="107"/>
    </location>
</feature>
<dbReference type="GO" id="GO:0046983">
    <property type="term" value="F:protein dimerization activity"/>
    <property type="evidence" value="ECO:0007669"/>
    <property type="project" value="InterPro"/>
</dbReference>
<dbReference type="Gene3D" id="3.30.565.10">
    <property type="entry name" value="Histidine kinase-like ATPase, C-terminal domain"/>
    <property type="match status" value="1"/>
</dbReference>
<dbReference type="AlphaFoldDB" id="A0A7W8EES8"/>
<dbReference type="InterPro" id="IPR011712">
    <property type="entry name" value="Sig_transdc_His_kin_sub3_dim/P"/>
</dbReference>
<keyword evidence="8" id="KW-0902">Two-component regulatory system</keyword>
<reference evidence="11 12" key="1">
    <citation type="submission" date="2020-08" db="EMBL/GenBank/DDBJ databases">
        <title>Genomic Encyclopedia of Type Strains, Phase IV (KMG-IV): sequencing the most valuable type-strain genomes for metagenomic binning, comparative biology and taxonomic classification.</title>
        <authorList>
            <person name="Goeker M."/>
        </authorList>
    </citation>
    <scope>NUCLEOTIDE SEQUENCE [LARGE SCALE GENOMIC DNA]</scope>
    <source>
        <strain evidence="11 12">DSM 45385</strain>
    </source>
</reference>
<keyword evidence="6 11" id="KW-0418">Kinase</keyword>
<accession>A0A7W8EES8</accession>
<keyword evidence="12" id="KW-1185">Reference proteome</keyword>
<dbReference type="Pfam" id="PF07730">
    <property type="entry name" value="HisKA_3"/>
    <property type="match status" value="1"/>
</dbReference>
<feature type="transmembrane region" description="Helical" evidence="9">
    <location>
        <begin position="223"/>
        <end position="244"/>
    </location>
</feature>
<dbReference type="InterPro" id="IPR003594">
    <property type="entry name" value="HATPase_dom"/>
</dbReference>
<evidence type="ECO:0000256" key="3">
    <source>
        <dbReference type="ARBA" id="ARBA00022553"/>
    </source>
</evidence>
<evidence type="ECO:0000256" key="2">
    <source>
        <dbReference type="ARBA" id="ARBA00012438"/>
    </source>
</evidence>
<dbReference type="SUPFAM" id="SSF55874">
    <property type="entry name" value="ATPase domain of HSP90 chaperone/DNA topoisomerase II/histidine kinase"/>
    <property type="match status" value="1"/>
</dbReference>